<organism evidence="1 2">
    <name type="scientific">Kitasatospora cystarginea</name>
    <dbReference type="NCBI Taxonomy" id="58350"/>
    <lineage>
        <taxon>Bacteria</taxon>
        <taxon>Bacillati</taxon>
        <taxon>Actinomycetota</taxon>
        <taxon>Actinomycetes</taxon>
        <taxon>Kitasatosporales</taxon>
        <taxon>Streptomycetaceae</taxon>
        <taxon>Kitasatospora</taxon>
    </lineage>
</organism>
<evidence type="ECO:0000313" key="2">
    <source>
        <dbReference type="Proteomes" id="UP001500305"/>
    </source>
</evidence>
<accession>A0ABN3DW60</accession>
<protein>
    <submittedName>
        <fullName evidence="1">Uncharacterized protein</fullName>
    </submittedName>
</protein>
<evidence type="ECO:0000313" key="1">
    <source>
        <dbReference type="EMBL" id="GAA2242878.1"/>
    </source>
</evidence>
<comment type="caution">
    <text evidence="1">The sequence shown here is derived from an EMBL/GenBank/DDBJ whole genome shotgun (WGS) entry which is preliminary data.</text>
</comment>
<sequence length="77" mass="7883">MAARREEADAAEAVLLEALRLAGIVLPSVGVDRAAGRRSGFYLVDLGSARPDVVAQLAAVIRLGVEARSAKPVGATA</sequence>
<dbReference type="Proteomes" id="UP001500305">
    <property type="component" value="Unassembled WGS sequence"/>
</dbReference>
<keyword evidence="2" id="KW-1185">Reference proteome</keyword>
<dbReference type="RefSeq" id="WP_344636439.1">
    <property type="nucleotide sequence ID" value="NZ_BAAATR010000009.1"/>
</dbReference>
<gene>
    <name evidence="1" type="ORF">GCM10010430_25620</name>
</gene>
<proteinExistence type="predicted"/>
<reference evidence="1 2" key="1">
    <citation type="journal article" date="2019" name="Int. J. Syst. Evol. Microbiol.">
        <title>The Global Catalogue of Microorganisms (GCM) 10K type strain sequencing project: providing services to taxonomists for standard genome sequencing and annotation.</title>
        <authorList>
            <consortium name="The Broad Institute Genomics Platform"/>
            <consortium name="The Broad Institute Genome Sequencing Center for Infectious Disease"/>
            <person name="Wu L."/>
            <person name="Ma J."/>
        </authorList>
    </citation>
    <scope>NUCLEOTIDE SEQUENCE [LARGE SCALE GENOMIC DNA]</scope>
    <source>
        <strain evidence="1 2">JCM 7356</strain>
    </source>
</reference>
<name>A0ABN3DW60_9ACTN</name>
<dbReference type="EMBL" id="BAAATR010000009">
    <property type="protein sequence ID" value="GAA2242878.1"/>
    <property type="molecule type" value="Genomic_DNA"/>
</dbReference>